<dbReference type="InterPro" id="IPR057929">
    <property type="entry name" value="RamC_N"/>
</dbReference>
<name>A0ABW3E441_9ACTN</name>
<evidence type="ECO:0000313" key="3">
    <source>
        <dbReference type="Proteomes" id="UP001597024"/>
    </source>
</evidence>
<dbReference type="Gene3D" id="1.10.510.10">
    <property type="entry name" value="Transferase(Phosphotransferase) domain 1"/>
    <property type="match status" value="1"/>
</dbReference>
<evidence type="ECO:0000313" key="2">
    <source>
        <dbReference type="EMBL" id="MFD0890204.1"/>
    </source>
</evidence>
<dbReference type="InterPro" id="IPR011009">
    <property type="entry name" value="Kinase-like_dom_sf"/>
</dbReference>
<gene>
    <name evidence="2" type="ORF">ACFQ08_37145</name>
</gene>
<reference evidence="3" key="1">
    <citation type="journal article" date="2019" name="Int. J. Syst. Evol. Microbiol.">
        <title>The Global Catalogue of Microorganisms (GCM) 10K type strain sequencing project: providing services to taxonomists for standard genome sequencing and annotation.</title>
        <authorList>
            <consortium name="The Broad Institute Genomics Platform"/>
            <consortium name="The Broad Institute Genome Sequencing Center for Infectious Disease"/>
            <person name="Wu L."/>
            <person name="Ma J."/>
        </authorList>
    </citation>
    <scope>NUCLEOTIDE SEQUENCE [LARGE SCALE GENOMIC DNA]</scope>
    <source>
        <strain evidence="3">CCUG 62974</strain>
    </source>
</reference>
<keyword evidence="3" id="KW-1185">Reference proteome</keyword>
<dbReference type="Pfam" id="PF00069">
    <property type="entry name" value="Pkinase"/>
    <property type="match status" value="1"/>
</dbReference>
<comment type="caution">
    <text evidence="2">The sequence shown here is derived from an EMBL/GenBank/DDBJ whole genome shotgun (WGS) entry which is preliminary data.</text>
</comment>
<feature type="non-terminal residue" evidence="2">
    <location>
        <position position="1"/>
    </location>
</feature>
<dbReference type="EMBL" id="JBHTHX010002282">
    <property type="protein sequence ID" value="MFD0890204.1"/>
    <property type="molecule type" value="Genomic_DNA"/>
</dbReference>
<protein>
    <recommendedName>
        <fullName evidence="1">Protein kinase domain-containing protein</fullName>
    </recommendedName>
</protein>
<feature type="domain" description="Protein kinase" evidence="1">
    <location>
        <begin position="161"/>
        <end position="340"/>
    </location>
</feature>
<dbReference type="PROSITE" id="PS50011">
    <property type="entry name" value="PROTEIN_KINASE_DOM"/>
    <property type="match status" value="1"/>
</dbReference>
<organism evidence="2 3">
    <name type="scientific">Streptosporangium algeriense</name>
    <dbReference type="NCBI Taxonomy" id="1682748"/>
    <lineage>
        <taxon>Bacteria</taxon>
        <taxon>Bacillati</taxon>
        <taxon>Actinomycetota</taxon>
        <taxon>Actinomycetes</taxon>
        <taxon>Streptosporangiales</taxon>
        <taxon>Streptosporangiaceae</taxon>
        <taxon>Streptosporangium</taxon>
    </lineage>
</organism>
<accession>A0ABW3E441</accession>
<dbReference type="InterPro" id="IPR000719">
    <property type="entry name" value="Prot_kinase_dom"/>
</dbReference>
<feature type="non-terminal residue" evidence="2">
    <location>
        <position position="340"/>
    </location>
</feature>
<dbReference type="Proteomes" id="UP001597024">
    <property type="component" value="Unassembled WGS sequence"/>
</dbReference>
<dbReference type="Pfam" id="PF25816">
    <property type="entry name" value="RamC_N"/>
    <property type="match status" value="1"/>
</dbReference>
<dbReference type="SUPFAM" id="SSF56112">
    <property type="entry name" value="Protein kinase-like (PK-like)"/>
    <property type="match status" value="1"/>
</dbReference>
<sequence>AMPLAAPVTLARVADVLARHRCAFKFAATIEELAILLSREQNRGSVGKFITVYPPDDDAAVRIAEDLDRVTRGLPGPPILSDRPLRAGSLVHYRYGVFSARSLLGNDGSYESRLTAPDGTRTPDTRNAWYSPPEWAACPFPSGTASARTSAPEAVLLADRFVVRKALRHGSKGGVFLAEDRAEGGQVVIKQARPYLGAMLDGTDGRDLLRHEARMLDLFGPTGITARKVALFETGGNVFLAQEYLTGTSLSAWVAANRPPHPDERWHDRAMGVARRLTDLVASVHRHGYVLRDLTPGNVMVLDDDDCRLIDLEMAAVPGEEVGRAYTLGYAPPEQVKGPQ</sequence>
<proteinExistence type="predicted"/>
<evidence type="ECO:0000259" key="1">
    <source>
        <dbReference type="PROSITE" id="PS50011"/>
    </source>
</evidence>